<dbReference type="AlphaFoldDB" id="A0A174PLF4"/>
<evidence type="ECO:0000313" key="2">
    <source>
        <dbReference type="Proteomes" id="UP000095762"/>
    </source>
</evidence>
<dbReference type="RefSeq" id="WP_055059237.1">
    <property type="nucleotide sequence ID" value="NZ_CZBP01000001.1"/>
</dbReference>
<gene>
    <name evidence="1" type="ORF">ERS852569_00205</name>
</gene>
<protein>
    <submittedName>
        <fullName evidence="1">Uncharacterized protein</fullName>
    </submittedName>
</protein>
<dbReference type="EMBL" id="CZBP01000001">
    <property type="protein sequence ID" value="CUP62064.1"/>
    <property type="molecule type" value="Genomic_DNA"/>
</dbReference>
<sequence>MRKKIKKTSERFDWIITEGNSENDGTEVHRFFGSEAEVKMLLLQLVRESRENDADNYDNGTESEEEIASYRPGRLDAYVSFSSYHIDFTAVLFVNMNFLERKPVVRYAAKNIRWDTDGDREAFDSLPQKVILPGKFSKENYEDENGFFGEAEKIEMQDDISDWLSNEYGFCHDGFELTQKEV</sequence>
<proteinExistence type="predicted"/>
<name>A0A174PLF4_9FIRM</name>
<dbReference type="Proteomes" id="UP000095762">
    <property type="component" value="Unassembled WGS sequence"/>
</dbReference>
<reference evidence="1 2" key="1">
    <citation type="submission" date="2015-09" db="EMBL/GenBank/DDBJ databases">
        <authorList>
            <consortium name="Pathogen Informatics"/>
        </authorList>
    </citation>
    <scope>NUCLEOTIDE SEQUENCE [LARGE SCALE GENOMIC DNA]</scope>
    <source>
        <strain evidence="1 2">2789STDY5834957</strain>
    </source>
</reference>
<evidence type="ECO:0000313" key="1">
    <source>
        <dbReference type="EMBL" id="CUP62064.1"/>
    </source>
</evidence>
<organism evidence="1 2">
    <name type="scientific">Blautia obeum</name>
    <dbReference type="NCBI Taxonomy" id="40520"/>
    <lineage>
        <taxon>Bacteria</taxon>
        <taxon>Bacillati</taxon>
        <taxon>Bacillota</taxon>
        <taxon>Clostridia</taxon>
        <taxon>Lachnospirales</taxon>
        <taxon>Lachnospiraceae</taxon>
        <taxon>Blautia</taxon>
    </lineage>
</organism>
<accession>A0A174PLF4</accession>